<feature type="region of interest" description="Disordered" evidence="1">
    <location>
        <begin position="346"/>
        <end position="385"/>
    </location>
</feature>
<accession>A0AAD7JQY8</accession>
<evidence type="ECO:0000256" key="2">
    <source>
        <dbReference type="SAM" id="SignalP"/>
    </source>
</evidence>
<evidence type="ECO:0000313" key="4">
    <source>
        <dbReference type="Proteomes" id="UP001215598"/>
    </source>
</evidence>
<evidence type="ECO:0000313" key="3">
    <source>
        <dbReference type="EMBL" id="KAJ7768828.1"/>
    </source>
</evidence>
<keyword evidence="2" id="KW-0732">Signal</keyword>
<proteinExistence type="predicted"/>
<feature type="compositionally biased region" description="Low complexity" evidence="1">
    <location>
        <begin position="346"/>
        <end position="361"/>
    </location>
</feature>
<evidence type="ECO:0000256" key="1">
    <source>
        <dbReference type="SAM" id="MobiDB-lite"/>
    </source>
</evidence>
<reference evidence="3" key="1">
    <citation type="submission" date="2023-03" db="EMBL/GenBank/DDBJ databases">
        <title>Massive genome expansion in bonnet fungi (Mycena s.s.) driven by repeated elements and novel gene families across ecological guilds.</title>
        <authorList>
            <consortium name="Lawrence Berkeley National Laboratory"/>
            <person name="Harder C.B."/>
            <person name="Miyauchi S."/>
            <person name="Viragh M."/>
            <person name="Kuo A."/>
            <person name="Thoen E."/>
            <person name="Andreopoulos B."/>
            <person name="Lu D."/>
            <person name="Skrede I."/>
            <person name="Drula E."/>
            <person name="Henrissat B."/>
            <person name="Morin E."/>
            <person name="Kohler A."/>
            <person name="Barry K."/>
            <person name="LaButti K."/>
            <person name="Morin E."/>
            <person name="Salamov A."/>
            <person name="Lipzen A."/>
            <person name="Mereny Z."/>
            <person name="Hegedus B."/>
            <person name="Baldrian P."/>
            <person name="Stursova M."/>
            <person name="Weitz H."/>
            <person name="Taylor A."/>
            <person name="Grigoriev I.V."/>
            <person name="Nagy L.G."/>
            <person name="Martin F."/>
            <person name="Kauserud H."/>
        </authorList>
    </citation>
    <scope>NUCLEOTIDE SEQUENCE</scope>
    <source>
        <strain evidence="3">CBHHK182m</strain>
    </source>
</reference>
<dbReference type="EMBL" id="JARKIB010000019">
    <property type="protein sequence ID" value="KAJ7768828.1"/>
    <property type="molecule type" value="Genomic_DNA"/>
</dbReference>
<feature type="chain" id="PRO_5042264571" evidence="2">
    <location>
        <begin position="19"/>
        <end position="385"/>
    </location>
</feature>
<protein>
    <submittedName>
        <fullName evidence="3">Uncharacterized protein</fullName>
    </submittedName>
</protein>
<dbReference type="AlphaFoldDB" id="A0AAD7JQY8"/>
<feature type="region of interest" description="Disordered" evidence="1">
    <location>
        <begin position="263"/>
        <end position="286"/>
    </location>
</feature>
<gene>
    <name evidence="3" type="ORF">B0H16DRAFT_1686291</name>
</gene>
<keyword evidence="4" id="KW-1185">Reference proteome</keyword>
<comment type="caution">
    <text evidence="3">The sequence shown here is derived from an EMBL/GenBank/DDBJ whole genome shotgun (WGS) entry which is preliminary data.</text>
</comment>
<feature type="signal peptide" evidence="2">
    <location>
        <begin position="1"/>
        <end position="18"/>
    </location>
</feature>
<organism evidence="3 4">
    <name type="scientific">Mycena metata</name>
    <dbReference type="NCBI Taxonomy" id="1033252"/>
    <lineage>
        <taxon>Eukaryota</taxon>
        <taxon>Fungi</taxon>
        <taxon>Dikarya</taxon>
        <taxon>Basidiomycota</taxon>
        <taxon>Agaricomycotina</taxon>
        <taxon>Agaricomycetes</taxon>
        <taxon>Agaricomycetidae</taxon>
        <taxon>Agaricales</taxon>
        <taxon>Marasmiineae</taxon>
        <taxon>Mycenaceae</taxon>
        <taxon>Mycena</taxon>
    </lineage>
</organism>
<dbReference type="Proteomes" id="UP001215598">
    <property type="component" value="Unassembled WGS sequence"/>
</dbReference>
<sequence length="385" mass="40815">MESLFIVLLLQAPPVLLAHCMYSIGPHPSPDGLPCSLNSLGRDIRSTGEHGKDVPVRVDKGPALAERELVDGKSVDAAQHPHFIRWIRMKSMRMSCERVLGKHGKDAPVHVNEGPALTGRKSAPTFHPPTACLKYAAGRATCPAEMTTTSRIPLRRRWMWLLCDVTCGRFKVHNDNSRFSADSSSKGFGDQKGGGLVEFSKKAPALHLEEYDQSMPVNCGREESVKEGLVGAHTPLQLKCAEAGSRQCGAQFELNTMHTPGCGKKDRVRQGEGLTGSTGWPDDDEADTDVGFETVLNVAEDGNENDKTTIEYQKKKRKKIIDKVGVGVGTAGGGVGVMCGSGVRPRDGSGAASAATMAAATGDEEGGEGGGVGGDLRGGSGHHPP</sequence>
<name>A0AAD7JQY8_9AGAR</name>
<feature type="compositionally biased region" description="Gly residues" evidence="1">
    <location>
        <begin position="368"/>
        <end position="385"/>
    </location>
</feature>